<dbReference type="EMBL" id="KV784369">
    <property type="protein sequence ID" value="OEU10990.1"/>
    <property type="molecule type" value="Genomic_DNA"/>
</dbReference>
<dbReference type="CDD" id="cd00201">
    <property type="entry name" value="WW"/>
    <property type="match status" value="1"/>
</dbReference>
<evidence type="ECO:0000256" key="4">
    <source>
        <dbReference type="ARBA" id="ARBA00022989"/>
    </source>
</evidence>
<comment type="similarity">
    <text evidence="2">Belongs to the CD225/Dispanin family.</text>
</comment>
<evidence type="ECO:0000256" key="3">
    <source>
        <dbReference type="ARBA" id="ARBA00022692"/>
    </source>
</evidence>
<evidence type="ECO:0000256" key="7">
    <source>
        <dbReference type="SAM" id="Phobius"/>
    </source>
</evidence>
<evidence type="ECO:0000256" key="5">
    <source>
        <dbReference type="ARBA" id="ARBA00023136"/>
    </source>
</evidence>
<dbReference type="SMART" id="SM00456">
    <property type="entry name" value="WW"/>
    <property type="match status" value="1"/>
</dbReference>
<keyword evidence="3 7" id="KW-0812">Transmembrane</keyword>
<keyword evidence="4 7" id="KW-1133">Transmembrane helix</keyword>
<dbReference type="SUPFAM" id="SSF51045">
    <property type="entry name" value="WW domain"/>
    <property type="match status" value="1"/>
</dbReference>
<evidence type="ECO:0000256" key="1">
    <source>
        <dbReference type="ARBA" id="ARBA00004370"/>
    </source>
</evidence>
<name>A0A1E7EY95_9STRA</name>
<dbReference type="InterPro" id="IPR007593">
    <property type="entry name" value="CD225/Dispanin_fam"/>
</dbReference>
<dbReference type="Proteomes" id="UP000095751">
    <property type="component" value="Unassembled WGS sequence"/>
</dbReference>
<dbReference type="Pfam" id="PF00397">
    <property type="entry name" value="WW"/>
    <property type="match status" value="1"/>
</dbReference>
<proteinExistence type="inferred from homology"/>
<feature type="transmembrane region" description="Helical" evidence="7">
    <location>
        <begin position="215"/>
        <end position="234"/>
    </location>
</feature>
<accession>A0A1E7EY95</accession>
<dbReference type="KEGG" id="fcy:FRACYDRAFT_246092"/>
<dbReference type="PROSITE" id="PS01159">
    <property type="entry name" value="WW_DOMAIN_1"/>
    <property type="match status" value="1"/>
</dbReference>
<evidence type="ECO:0000256" key="2">
    <source>
        <dbReference type="ARBA" id="ARBA00006843"/>
    </source>
</evidence>
<evidence type="ECO:0000313" key="10">
    <source>
        <dbReference type="Proteomes" id="UP000095751"/>
    </source>
</evidence>
<feature type="transmembrane region" description="Helical" evidence="7">
    <location>
        <begin position="171"/>
        <end position="195"/>
    </location>
</feature>
<dbReference type="Pfam" id="PF04505">
    <property type="entry name" value="CD225"/>
    <property type="match status" value="1"/>
</dbReference>
<dbReference type="PROSITE" id="PS50020">
    <property type="entry name" value="WW_DOMAIN_2"/>
    <property type="match status" value="1"/>
</dbReference>
<keyword evidence="10" id="KW-1185">Reference proteome</keyword>
<feature type="domain" description="WW" evidence="8">
    <location>
        <begin position="59"/>
        <end position="93"/>
    </location>
</feature>
<dbReference type="InterPro" id="IPR001202">
    <property type="entry name" value="WW_dom"/>
</dbReference>
<organism evidence="9 10">
    <name type="scientific">Fragilariopsis cylindrus CCMP1102</name>
    <dbReference type="NCBI Taxonomy" id="635003"/>
    <lineage>
        <taxon>Eukaryota</taxon>
        <taxon>Sar</taxon>
        <taxon>Stramenopiles</taxon>
        <taxon>Ochrophyta</taxon>
        <taxon>Bacillariophyta</taxon>
        <taxon>Bacillariophyceae</taxon>
        <taxon>Bacillariophycidae</taxon>
        <taxon>Bacillariales</taxon>
        <taxon>Bacillariaceae</taxon>
        <taxon>Fragilariopsis</taxon>
    </lineage>
</organism>
<feature type="compositionally biased region" description="Polar residues" evidence="6">
    <location>
        <begin position="45"/>
        <end position="64"/>
    </location>
</feature>
<evidence type="ECO:0000259" key="8">
    <source>
        <dbReference type="PROSITE" id="PS50020"/>
    </source>
</evidence>
<sequence>MVGLSPEGIKPSKATDSVSDVSDDDIEEQKRMINETEVPPPPADDSNNIGVSIGNTQGANLPPNWSTAVSSQDGRVYYWNSVTGETSWTHPNFTGTLPPPPPNDDIRRSLTAVPSMGDASGIMEARSNGTFADPFVGNSGVGDFHAMVDKQHEIGGFHDYDPSKPIDSHRFYSIFAFILFFPLGIFALIQSCAVVSKWKQAKYADAHDKSQQALLYSRISCSIGICFWIYYLFFSGPGPFVIDWHWPAFAW</sequence>
<dbReference type="Gene3D" id="2.20.70.10">
    <property type="match status" value="1"/>
</dbReference>
<feature type="region of interest" description="Disordered" evidence="6">
    <location>
        <begin position="1"/>
        <end position="64"/>
    </location>
</feature>
<dbReference type="GO" id="GO:0016020">
    <property type="term" value="C:membrane"/>
    <property type="evidence" value="ECO:0007669"/>
    <property type="project" value="UniProtKB-SubCell"/>
</dbReference>
<dbReference type="InParanoid" id="A0A1E7EY95"/>
<dbReference type="InterPro" id="IPR036020">
    <property type="entry name" value="WW_dom_sf"/>
</dbReference>
<gene>
    <name evidence="9" type="ORF">FRACYDRAFT_246092</name>
</gene>
<evidence type="ECO:0000256" key="6">
    <source>
        <dbReference type="SAM" id="MobiDB-lite"/>
    </source>
</evidence>
<dbReference type="OrthoDB" id="45683at2759"/>
<dbReference type="AlphaFoldDB" id="A0A1E7EY95"/>
<protein>
    <recommendedName>
        <fullName evidence="8">WW domain-containing protein</fullName>
    </recommendedName>
</protein>
<evidence type="ECO:0000313" key="9">
    <source>
        <dbReference type="EMBL" id="OEU10990.1"/>
    </source>
</evidence>
<reference evidence="9 10" key="1">
    <citation type="submission" date="2016-09" db="EMBL/GenBank/DDBJ databases">
        <title>Extensive genetic diversity and differential bi-allelic expression allows diatom success in the polar Southern Ocean.</title>
        <authorList>
            <consortium name="DOE Joint Genome Institute"/>
            <person name="Mock T."/>
            <person name="Otillar R.P."/>
            <person name="Strauss J."/>
            <person name="Dupont C."/>
            <person name="Frickenhaus S."/>
            <person name="Maumus F."/>
            <person name="Mcmullan M."/>
            <person name="Sanges R."/>
            <person name="Schmutz J."/>
            <person name="Toseland A."/>
            <person name="Valas R."/>
            <person name="Veluchamy A."/>
            <person name="Ward B.J."/>
            <person name="Allen A."/>
            <person name="Barry K."/>
            <person name="Falciatore A."/>
            <person name="Ferrante M."/>
            <person name="Fortunato A.E."/>
            <person name="Gloeckner G."/>
            <person name="Gruber A."/>
            <person name="Hipkin R."/>
            <person name="Janech M."/>
            <person name="Kroth P."/>
            <person name="Leese F."/>
            <person name="Lindquist E."/>
            <person name="Lyon B.R."/>
            <person name="Martin J."/>
            <person name="Mayer C."/>
            <person name="Parker M."/>
            <person name="Quesneville H."/>
            <person name="Raymond J."/>
            <person name="Uhlig C."/>
            <person name="Valentin K.U."/>
            <person name="Worden A.Z."/>
            <person name="Armbrust E.V."/>
            <person name="Bowler C."/>
            <person name="Green B."/>
            <person name="Moulton V."/>
            <person name="Van Oosterhout C."/>
            <person name="Grigoriev I."/>
        </authorList>
    </citation>
    <scope>NUCLEOTIDE SEQUENCE [LARGE SCALE GENOMIC DNA]</scope>
    <source>
        <strain evidence="9 10">CCMP1102</strain>
    </source>
</reference>
<keyword evidence="5 7" id="KW-0472">Membrane</keyword>
<comment type="subcellular location">
    <subcellularLocation>
        <location evidence="1">Membrane</location>
    </subcellularLocation>
</comment>